<dbReference type="Proteomes" id="UP001066276">
    <property type="component" value="Chromosome 12"/>
</dbReference>
<organism evidence="2 3">
    <name type="scientific">Pleurodeles waltl</name>
    <name type="common">Iberian ribbed newt</name>
    <dbReference type="NCBI Taxonomy" id="8319"/>
    <lineage>
        <taxon>Eukaryota</taxon>
        <taxon>Metazoa</taxon>
        <taxon>Chordata</taxon>
        <taxon>Craniata</taxon>
        <taxon>Vertebrata</taxon>
        <taxon>Euteleostomi</taxon>
        <taxon>Amphibia</taxon>
        <taxon>Batrachia</taxon>
        <taxon>Caudata</taxon>
        <taxon>Salamandroidea</taxon>
        <taxon>Salamandridae</taxon>
        <taxon>Pleurodelinae</taxon>
        <taxon>Pleurodeles</taxon>
    </lineage>
</organism>
<keyword evidence="3" id="KW-1185">Reference proteome</keyword>
<dbReference type="EMBL" id="JANPWB010000016">
    <property type="protein sequence ID" value="KAJ1083269.1"/>
    <property type="molecule type" value="Genomic_DNA"/>
</dbReference>
<evidence type="ECO:0000256" key="1">
    <source>
        <dbReference type="SAM" id="MobiDB-lite"/>
    </source>
</evidence>
<protein>
    <submittedName>
        <fullName evidence="2">Uncharacterized protein</fullName>
    </submittedName>
</protein>
<comment type="caution">
    <text evidence="2">The sequence shown here is derived from an EMBL/GenBank/DDBJ whole genome shotgun (WGS) entry which is preliminary data.</text>
</comment>
<gene>
    <name evidence="2" type="ORF">NDU88_003428</name>
</gene>
<reference evidence="2" key="1">
    <citation type="journal article" date="2022" name="bioRxiv">
        <title>Sequencing and chromosome-scale assembly of the giantPleurodeles waltlgenome.</title>
        <authorList>
            <person name="Brown T."/>
            <person name="Elewa A."/>
            <person name="Iarovenko S."/>
            <person name="Subramanian E."/>
            <person name="Araus A.J."/>
            <person name="Petzold A."/>
            <person name="Susuki M."/>
            <person name="Suzuki K.-i.T."/>
            <person name="Hayashi T."/>
            <person name="Toyoda A."/>
            <person name="Oliveira C."/>
            <person name="Osipova E."/>
            <person name="Leigh N.D."/>
            <person name="Simon A."/>
            <person name="Yun M.H."/>
        </authorList>
    </citation>
    <scope>NUCLEOTIDE SEQUENCE</scope>
    <source>
        <strain evidence="2">20211129_DDA</strain>
        <tissue evidence="2">Liver</tissue>
    </source>
</reference>
<feature type="compositionally biased region" description="Polar residues" evidence="1">
    <location>
        <begin position="17"/>
        <end position="33"/>
    </location>
</feature>
<evidence type="ECO:0000313" key="2">
    <source>
        <dbReference type="EMBL" id="KAJ1083269.1"/>
    </source>
</evidence>
<name>A0AAV7KYY1_PLEWA</name>
<evidence type="ECO:0000313" key="3">
    <source>
        <dbReference type="Proteomes" id="UP001066276"/>
    </source>
</evidence>
<accession>A0AAV7KYY1</accession>
<feature type="region of interest" description="Disordered" evidence="1">
    <location>
        <begin position="1"/>
        <end position="39"/>
    </location>
</feature>
<sequence length="74" mass="8447">MATARFKKGRSLKDMLQRQTSLTVPHQQAQASPNEMDDMEGPVIRSFIEALFPSPKNDLYNVKRDLSKDLKVVQ</sequence>
<dbReference type="AlphaFoldDB" id="A0AAV7KYY1"/>
<proteinExistence type="predicted"/>
<feature type="compositionally biased region" description="Basic residues" evidence="1">
    <location>
        <begin position="1"/>
        <end position="10"/>
    </location>
</feature>